<dbReference type="AlphaFoldDB" id="A0A381TB16"/>
<evidence type="ECO:0008006" key="2">
    <source>
        <dbReference type="Google" id="ProtNLM"/>
    </source>
</evidence>
<gene>
    <name evidence="1" type="ORF">METZ01_LOCUS65595</name>
</gene>
<protein>
    <recommendedName>
        <fullName evidence="2">Prolyl 4-hydroxylase alpha subunit Fe(2+) 2OG dioxygenase domain-containing protein</fullName>
    </recommendedName>
</protein>
<proteinExistence type="predicted"/>
<dbReference type="Gene3D" id="2.60.120.620">
    <property type="entry name" value="q2cbj1_9rhob like domain"/>
    <property type="match status" value="1"/>
</dbReference>
<dbReference type="Pfam" id="PF13759">
    <property type="entry name" value="2OG-FeII_Oxy_5"/>
    <property type="match status" value="1"/>
</dbReference>
<evidence type="ECO:0000313" key="1">
    <source>
        <dbReference type="EMBL" id="SVA12741.1"/>
    </source>
</evidence>
<dbReference type="EMBL" id="UINC01004223">
    <property type="protein sequence ID" value="SVA12741.1"/>
    <property type="molecule type" value="Genomic_DNA"/>
</dbReference>
<dbReference type="InterPro" id="IPR012668">
    <property type="entry name" value="CHP02466"/>
</dbReference>
<reference evidence="1" key="1">
    <citation type="submission" date="2018-05" db="EMBL/GenBank/DDBJ databases">
        <authorList>
            <person name="Lanie J.A."/>
            <person name="Ng W.-L."/>
            <person name="Kazmierczak K.M."/>
            <person name="Andrzejewski T.M."/>
            <person name="Davidsen T.M."/>
            <person name="Wayne K.J."/>
            <person name="Tettelin H."/>
            <person name="Glass J.I."/>
            <person name="Rusch D."/>
            <person name="Podicherti R."/>
            <person name="Tsui H.-C.T."/>
            <person name="Winkler M.E."/>
        </authorList>
    </citation>
    <scope>NUCLEOTIDE SEQUENCE</scope>
</reference>
<accession>A0A381TB16</accession>
<sequence>MIESVFPCPVYIVKSNSKFTYDEEIGNIIDAGMQFNGSNSNSISSYIFDTGLKKIKQFCEEQIKIYVEQIICPVEGDLDFYITQSWLNVNRPGESHYEHCHSNSIISGVFYISTEEDDKITFIDPNYPVKDRIKFEVNVSNIWNSEQWSFQSNSNELILFPSWLNHMVHSNPKATKDRLSISFNTFVRGTLGEITSKNKLILK</sequence>
<dbReference type="NCBIfam" id="TIGR02466">
    <property type="entry name" value="TIGR02466 family protein"/>
    <property type="match status" value="1"/>
</dbReference>
<name>A0A381TB16_9ZZZZ</name>
<organism evidence="1">
    <name type="scientific">marine metagenome</name>
    <dbReference type="NCBI Taxonomy" id="408172"/>
    <lineage>
        <taxon>unclassified sequences</taxon>
        <taxon>metagenomes</taxon>
        <taxon>ecological metagenomes</taxon>
    </lineage>
</organism>